<evidence type="ECO:0000313" key="7">
    <source>
        <dbReference type="Proteomes" id="UP000295673"/>
    </source>
</evidence>
<dbReference type="SUPFAM" id="SSF103088">
    <property type="entry name" value="OmpA-like"/>
    <property type="match status" value="1"/>
</dbReference>
<dbReference type="Proteomes" id="UP000295673">
    <property type="component" value="Unassembled WGS sequence"/>
</dbReference>
<dbReference type="PRINTS" id="PR01021">
    <property type="entry name" value="OMPADOMAIN"/>
</dbReference>
<reference evidence="6 7" key="1">
    <citation type="submission" date="2019-03" db="EMBL/GenBank/DDBJ databases">
        <title>Genomic Encyclopedia of Archaeal and Bacterial Type Strains, Phase II (KMG-II): from individual species to whole genera.</title>
        <authorList>
            <person name="Goeker M."/>
        </authorList>
    </citation>
    <scope>NUCLEOTIDE SEQUENCE [LARGE SCALE GENOMIC DNA]</scope>
    <source>
        <strain evidence="6 7">DSM 26433</strain>
    </source>
</reference>
<sequence>MVFFRFFLVVLALNICCNRGVRADIRELPVEADRCAIFFALTGGVATGCKLPDVGAFGRTRRLPPASEFSKEAAPLRTMEEEQGYFVRFAFNSDTLTPEYSAHLDRLAGVLGNVALEASCFKLVGHTDTTGEAAYNLRLSERRASQVAAYLVAKGGVDPNRLRTEARGEKIGLPGVPGAHPLNRRVEILAKNRSSDGC</sequence>
<dbReference type="PANTHER" id="PTHR30329">
    <property type="entry name" value="STATOR ELEMENT OF FLAGELLAR MOTOR COMPLEX"/>
    <property type="match status" value="1"/>
</dbReference>
<organism evidence="6 7">
    <name type="scientific">Shimia isoporae</name>
    <dbReference type="NCBI Taxonomy" id="647720"/>
    <lineage>
        <taxon>Bacteria</taxon>
        <taxon>Pseudomonadati</taxon>
        <taxon>Pseudomonadota</taxon>
        <taxon>Alphaproteobacteria</taxon>
        <taxon>Rhodobacterales</taxon>
        <taxon>Roseobacteraceae</taxon>
    </lineage>
</organism>
<accession>A0A4R1N3M9</accession>
<keyword evidence="2 4" id="KW-0472">Membrane</keyword>
<evidence type="ECO:0000256" key="2">
    <source>
        <dbReference type="ARBA" id="ARBA00023136"/>
    </source>
</evidence>
<dbReference type="PANTHER" id="PTHR30329:SF21">
    <property type="entry name" value="LIPOPROTEIN YIAD-RELATED"/>
    <property type="match status" value="1"/>
</dbReference>
<dbReference type="Gene3D" id="3.30.1330.60">
    <property type="entry name" value="OmpA-like domain"/>
    <property type="match status" value="1"/>
</dbReference>
<dbReference type="Pfam" id="PF00691">
    <property type="entry name" value="OmpA"/>
    <property type="match status" value="1"/>
</dbReference>
<keyword evidence="3" id="KW-0998">Cell outer membrane</keyword>
<evidence type="ECO:0000256" key="1">
    <source>
        <dbReference type="ARBA" id="ARBA00004442"/>
    </source>
</evidence>
<dbReference type="PROSITE" id="PS51123">
    <property type="entry name" value="OMPA_2"/>
    <property type="match status" value="1"/>
</dbReference>
<proteinExistence type="predicted"/>
<comment type="subcellular location">
    <subcellularLocation>
        <location evidence="1">Cell outer membrane</location>
    </subcellularLocation>
</comment>
<feature type="domain" description="OmpA-like" evidence="5">
    <location>
        <begin position="76"/>
        <end position="194"/>
    </location>
</feature>
<comment type="caution">
    <text evidence="6">The sequence shown here is derived from an EMBL/GenBank/DDBJ whole genome shotgun (WGS) entry which is preliminary data.</text>
</comment>
<gene>
    <name evidence="6" type="ORF">BXY66_2454</name>
</gene>
<dbReference type="AlphaFoldDB" id="A0A4R1N3M9"/>
<dbReference type="InterPro" id="IPR006665">
    <property type="entry name" value="OmpA-like"/>
</dbReference>
<dbReference type="InterPro" id="IPR006664">
    <property type="entry name" value="OMP_bac"/>
</dbReference>
<dbReference type="GO" id="GO:0009279">
    <property type="term" value="C:cell outer membrane"/>
    <property type="evidence" value="ECO:0007669"/>
    <property type="project" value="UniProtKB-SubCell"/>
</dbReference>
<protein>
    <submittedName>
        <fullName evidence="6">OmpA family protein</fullName>
    </submittedName>
</protein>
<evidence type="ECO:0000256" key="4">
    <source>
        <dbReference type="PROSITE-ProRule" id="PRU00473"/>
    </source>
</evidence>
<evidence type="ECO:0000313" key="6">
    <source>
        <dbReference type="EMBL" id="TCL01145.1"/>
    </source>
</evidence>
<name>A0A4R1N3M9_9RHOB</name>
<evidence type="ECO:0000256" key="3">
    <source>
        <dbReference type="ARBA" id="ARBA00023237"/>
    </source>
</evidence>
<dbReference type="CDD" id="cd07185">
    <property type="entry name" value="OmpA_C-like"/>
    <property type="match status" value="1"/>
</dbReference>
<dbReference type="InterPro" id="IPR036737">
    <property type="entry name" value="OmpA-like_sf"/>
</dbReference>
<dbReference type="InterPro" id="IPR050330">
    <property type="entry name" value="Bact_OuterMem_StrucFunc"/>
</dbReference>
<dbReference type="EMBL" id="SMGR01000002">
    <property type="protein sequence ID" value="TCL01145.1"/>
    <property type="molecule type" value="Genomic_DNA"/>
</dbReference>
<keyword evidence="7" id="KW-1185">Reference proteome</keyword>
<evidence type="ECO:0000259" key="5">
    <source>
        <dbReference type="PROSITE" id="PS51123"/>
    </source>
</evidence>